<protein>
    <submittedName>
        <fullName evidence="1">Uncharacterized protein</fullName>
    </submittedName>
</protein>
<evidence type="ECO:0000313" key="1">
    <source>
        <dbReference type="EMBL" id="GMR39468.1"/>
    </source>
</evidence>
<dbReference type="Proteomes" id="UP001328107">
    <property type="component" value="Unassembled WGS sequence"/>
</dbReference>
<reference evidence="2" key="1">
    <citation type="submission" date="2022-10" db="EMBL/GenBank/DDBJ databases">
        <title>Genome assembly of Pristionchus species.</title>
        <authorList>
            <person name="Yoshida K."/>
            <person name="Sommer R.J."/>
        </authorList>
    </citation>
    <scope>NUCLEOTIDE SEQUENCE [LARGE SCALE GENOMIC DNA]</scope>
    <source>
        <strain evidence="2">RS5460</strain>
    </source>
</reference>
<organism evidence="1 2">
    <name type="scientific">Pristionchus mayeri</name>
    <dbReference type="NCBI Taxonomy" id="1317129"/>
    <lineage>
        <taxon>Eukaryota</taxon>
        <taxon>Metazoa</taxon>
        <taxon>Ecdysozoa</taxon>
        <taxon>Nematoda</taxon>
        <taxon>Chromadorea</taxon>
        <taxon>Rhabditida</taxon>
        <taxon>Rhabditina</taxon>
        <taxon>Diplogasteromorpha</taxon>
        <taxon>Diplogasteroidea</taxon>
        <taxon>Neodiplogasteridae</taxon>
        <taxon>Pristionchus</taxon>
    </lineage>
</organism>
<name>A0AAN5C6P1_9BILA</name>
<dbReference type="AlphaFoldDB" id="A0AAN5C6P1"/>
<evidence type="ECO:0000313" key="2">
    <source>
        <dbReference type="Proteomes" id="UP001328107"/>
    </source>
</evidence>
<accession>A0AAN5C6P1</accession>
<sequence>SGEEHRRPERGQDTGVGAYWRHAVDCSSAMSPLVSSRTARRLMLARTWWYARTRSLSCAIPTQPPSSGSMDAIQSSATDCCPARMRISSRWSCGEAVSWLRLASVLMMCQ</sequence>
<dbReference type="EMBL" id="BTRK01000002">
    <property type="protein sequence ID" value="GMR39468.1"/>
    <property type="molecule type" value="Genomic_DNA"/>
</dbReference>
<proteinExistence type="predicted"/>
<comment type="caution">
    <text evidence="1">The sequence shown here is derived from an EMBL/GenBank/DDBJ whole genome shotgun (WGS) entry which is preliminary data.</text>
</comment>
<keyword evidence="2" id="KW-1185">Reference proteome</keyword>
<feature type="non-terminal residue" evidence="1">
    <location>
        <position position="1"/>
    </location>
</feature>
<gene>
    <name evidence="1" type="ORF">PMAYCL1PPCAC_09663</name>
</gene>